<comment type="caution">
    <text evidence="1">The sequence shown here is derived from an EMBL/GenBank/DDBJ whole genome shotgun (WGS) entry which is preliminary data.</text>
</comment>
<gene>
    <name evidence="1" type="ORF">J4203_03250</name>
</gene>
<dbReference type="PANTHER" id="PTHR33505:SF4">
    <property type="entry name" value="PROTEIN PREY, MITOCHONDRIAL"/>
    <property type="match status" value="1"/>
</dbReference>
<organism evidence="1 2">
    <name type="scientific">Candidatus Iainarchaeum sp</name>
    <dbReference type="NCBI Taxonomy" id="3101447"/>
    <lineage>
        <taxon>Archaea</taxon>
        <taxon>Candidatus Iainarchaeota</taxon>
        <taxon>Candidatus Iainarchaeia</taxon>
        <taxon>Candidatus Iainarchaeales</taxon>
        <taxon>Candidatus Iainarchaeaceae</taxon>
        <taxon>Candidatus Iainarchaeum</taxon>
    </lineage>
</organism>
<dbReference type="Gene3D" id="2.20.25.10">
    <property type="match status" value="1"/>
</dbReference>
<dbReference type="Pfam" id="PF03966">
    <property type="entry name" value="Trm112p"/>
    <property type="match status" value="1"/>
</dbReference>
<dbReference type="Proteomes" id="UP000678237">
    <property type="component" value="Unassembled WGS sequence"/>
</dbReference>
<reference evidence="1" key="1">
    <citation type="submission" date="2021-03" db="EMBL/GenBank/DDBJ databases">
        <authorList>
            <person name="Jaffe A."/>
        </authorList>
    </citation>
    <scope>NUCLEOTIDE SEQUENCE</scope>
    <source>
        <strain evidence="1">RIFCSPLOWO2_01_FULL_58_19</strain>
    </source>
</reference>
<protein>
    <submittedName>
        <fullName evidence="1">Trm112 family protein</fullName>
    </submittedName>
</protein>
<evidence type="ECO:0000313" key="2">
    <source>
        <dbReference type="Proteomes" id="UP000678237"/>
    </source>
</evidence>
<dbReference type="InterPro" id="IPR005651">
    <property type="entry name" value="Trm112-like"/>
</dbReference>
<dbReference type="GO" id="GO:0005829">
    <property type="term" value="C:cytosol"/>
    <property type="evidence" value="ECO:0007669"/>
    <property type="project" value="TreeGrafter"/>
</dbReference>
<accession>A0A8T4L8A2</accession>
<dbReference type="EMBL" id="JAGVWE010000003">
    <property type="protein sequence ID" value="MBS3062864.1"/>
    <property type="molecule type" value="Genomic_DNA"/>
</dbReference>
<reference evidence="1" key="2">
    <citation type="submission" date="2021-05" db="EMBL/GenBank/DDBJ databases">
        <title>Protein family content uncovers lineage relationships and bacterial pathway maintenance mechanisms in DPANN archaea.</title>
        <authorList>
            <person name="Castelle C.J."/>
            <person name="Meheust R."/>
            <person name="Jaffe A.L."/>
            <person name="Seitz K."/>
            <person name="Gong X."/>
            <person name="Baker B.J."/>
            <person name="Banfield J.F."/>
        </authorList>
    </citation>
    <scope>NUCLEOTIDE SEQUENCE</scope>
    <source>
        <strain evidence="1">RIFCSPLOWO2_01_FULL_58_19</strain>
    </source>
</reference>
<proteinExistence type="predicted"/>
<dbReference type="AlphaFoldDB" id="A0A8T4L8A2"/>
<evidence type="ECO:0000313" key="1">
    <source>
        <dbReference type="EMBL" id="MBS3062864.1"/>
    </source>
</evidence>
<sequence length="54" mass="6028">MGKELSKELLEVLACPACKGDLDYQKAKDQLVCKNKACKRAYKVEDGIPIMLVE</sequence>
<dbReference type="SUPFAM" id="SSF158997">
    <property type="entry name" value="Trm112p-like"/>
    <property type="match status" value="1"/>
</dbReference>
<name>A0A8T4L8A2_9ARCH</name>
<dbReference type="PANTHER" id="PTHR33505">
    <property type="entry name" value="ZGC:162634"/>
    <property type="match status" value="1"/>
</dbReference>